<dbReference type="GO" id="GO:0003700">
    <property type="term" value="F:DNA-binding transcription factor activity"/>
    <property type="evidence" value="ECO:0007669"/>
    <property type="project" value="InterPro"/>
</dbReference>
<evidence type="ECO:0000256" key="1">
    <source>
        <dbReference type="ARBA" id="ARBA00023015"/>
    </source>
</evidence>
<feature type="domain" description="HTH arsR-type" evidence="4">
    <location>
        <begin position="20"/>
        <end position="118"/>
    </location>
</feature>
<accession>A0A538TH09</accession>
<dbReference type="InterPro" id="IPR011991">
    <property type="entry name" value="ArsR-like_HTH"/>
</dbReference>
<dbReference type="Pfam" id="PF12840">
    <property type="entry name" value="HTH_20"/>
    <property type="match status" value="1"/>
</dbReference>
<dbReference type="SMART" id="SM00418">
    <property type="entry name" value="HTH_ARSR"/>
    <property type="match status" value="1"/>
</dbReference>
<dbReference type="EMBL" id="VBOZ01000035">
    <property type="protein sequence ID" value="TMQ62896.1"/>
    <property type="molecule type" value="Genomic_DNA"/>
</dbReference>
<organism evidence="5 6">
    <name type="scientific">Eiseniibacteriota bacterium</name>
    <dbReference type="NCBI Taxonomy" id="2212470"/>
    <lineage>
        <taxon>Bacteria</taxon>
        <taxon>Candidatus Eiseniibacteriota</taxon>
    </lineage>
</organism>
<evidence type="ECO:0000259" key="4">
    <source>
        <dbReference type="PROSITE" id="PS50987"/>
    </source>
</evidence>
<dbReference type="InterPro" id="IPR051081">
    <property type="entry name" value="HTH_MetalResp_TranReg"/>
</dbReference>
<dbReference type="Gene3D" id="1.10.10.10">
    <property type="entry name" value="Winged helix-like DNA-binding domain superfamily/Winged helix DNA-binding domain"/>
    <property type="match status" value="1"/>
</dbReference>
<dbReference type="CDD" id="cd00090">
    <property type="entry name" value="HTH_ARSR"/>
    <property type="match status" value="1"/>
</dbReference>
<dbReference type="NCBIfam" id="NF033788">
    <property type="entry name" value="HTH_metalloreg"/>
    <property type="match status" value="1"/>
</dbReference>
<dbReference type="SUPFAM" id="SSF46785">
    <property type="entry name" value="Winged helix' DNA-binding domain"/>
    <property type="match status" value="1"/>
</dbReference>
<dbReference type="InterPro" id="IPR001845">
    <property type="entry name" value="HTH_ArsR_DNA-bd_dom"/>
</dbReference>
<dbReference type="PANTHER" id="PTHR33154">
    <property type="entry name" value="TRANSCRIPTIONAL REGULATOR, ARSR FAMILY"/>
    <property type="match status" value="1"/>
</dbReference>
<dbReference type="AlphaFoldDB" id="A0A538TH09"/>
<keyword evidence="3" id="KW-0804">Transcription</keyword>
<dbReference type="PROSITE" id="PS50987">
    <property type="entry name" value="HTH_ARSR_2"/>
    <property type="match status" value="1"/>
</dbReference>
<gene>
    <name evidence="5" type="ORF">E6K79_11615</name>
</gene>
<proteinExistence type="predicted"/>
<reference evidence="5 6" key="1">
    <citation type="journal article" date="2019" name="Nat. Microbiol.">
        <title>Mediterranean grassland soil C-N compound turnover is dependent on rainfall and depth, and is mediated by genomically divergent microorganisms.</title>
        <authorList>
            <person name="Diamond S."/>
            <person name="Andeer P.F."/>
            <person name="Li Z."/>
            <person name="Crits-Christoph A."/>
            <person name="Burstein D."/>
            <person name="Anantharaman K."/>
            <person name="Lane K.R."/>
            <person name="Thomas B.C."/>
            <person name="Pan C."/>
            <person name="Northen T.R."/>
            <person name="Banfield J.F."/>
        </authorList>
    </citation>
    <scope>NUCLEOTIDE SEQUENCE [LARGE SCALE GENOMIC DNA]</scope>
    <source>
        <strain evidence="5">WS_9</strain>
    </source>
</reference>
<evidence type="ECO:0000256" key="2">
    <source>
        <dbReference type="ARBA" id="ARBA00023125"/>
    </source>
</evidence>
<dbReference type="InterPro" id="IPR036388">
    <property type="entry name" value="WH-like_DNA-bd_sf"/>
</dbReference>
<evidence type="ECO:0000256" key="3">
    <source>
        <dbReference type="ARBA" id="ARBA00023163"/>
    </source>
</evidence>
<evidence type="ECO:0000313" key="6">
    <source>
        <dbReference type="Proteomes" id="UP000317691"/>
    </source>
</evidence>
<keyword evidence="1" id="KW-0805">Transcription regulation</keyword>
<keyword evidence="2" id="KW-0238">DNA-binding</keyword>
<dbReference type="InterPro" id="IPR036390">
    <property type="entry name" value="WH_DNA-bd_sf"/>
</dbReference>
<evidence type="ECO:0000313" key="5">
    <source>
        <dbReference type="EMBL" id="TMQ62896.1"/>
    </source>
</evidence>
<dbReference type="PANTHER" id="PTHR33154:SF15">
    <property type="entry name" value="REGULATORY PROTEIN ARSR"/>
    <property type="match status" value="1"/>
</dbReference>
<dbReference type="PRINTS" id="PR00778">
    <property type="entry name" value="HTHARSR"/>
</dbReference>
<protein>
    <submittedName>
        <fullName evidence="5">Winged helix-turn-helix transcriptional regulator</fullName>
    </submittedName>
</protein>
<dbReference type="Proteomes" id="UP000317691">
    <property type="component" value="Unassembled WGS sequence"/>
</dbReference>
<sequence>MAPQEARTIRLNVRPERRRRGSREDVDLARLAKALAHPARVAILRLLLTRGDCICGDIVDRLPWAQATVSQHLKVLKEAGWIQGEIDGPRVCYCAQPEAGRKFTALLKELTPGQERSGT</sequence>
<comment type="caution">
    <text evidence="5">The sequence shown here is derived from an EMBL/GenBank/DDBJ whole genome shotgun (WGS) entry which is preliminary data.</text>
</comment>
<dbReference type="GO" id="GO:0003677">
    <property type="term" value="F:DNA binding"/>
    <property type="evidence" value="ECO:0007669"/>
    <property type="project" value="UniProtKB-KW"/>
</dbReference>
<name>A0A538TH09_UNCEI</name>